<dbReference type="Pfam" id="PF21157">
    <property type="entry name" value="DksA_N"/>
    <property type="match status" value="1"/>
</dbReference>
<gene>
    <name evidence="7" type="ORF">A9Q84_02525</name>
</gene>
<dbReference type="InterPro" id="IPR048489">
    <property type="entry name" value="DksA_N"/>
</dbReference>
<organism evidence="7 8">
    <name type="scientific">Halobacteriovorax marinus</name>
    <dbReference type="NCBI Taxonomy" id="97084"/>
    <lineage>
        <taxon>Bacteria</taxon>
        <taxon>Pseudomonadati</taxon>
        <taxon>Bdellovibrionota</taxon>
        <taxon>Bacteriovoracia</taxon>
        <taxon>Bacteriovoracales</taxon>
        <taxon>Halobacteriovoraceae</taxon>
        <taxon>Halobacteriovorax</taxon>
    </lineage>
</organism>
<keyword evidence="1" id="KW-0479">Metal-binding</keyword>
<evidence type="ECO:0000313" key="7">
    <source>
        <dbReference type="EMBL" id="OUR99925.1"/>
    </source>
</evidence>
<keyword evidence="3" id="KW-0862">Zinc</keyword>
<dbReference type="InterPro" id="IPR000962">
    <property type="entry name" value="Znf_DskA_TraR"/>
</dbReference>
<evidence type="ECO:0000313" key="8">
    <source>
        <dbReference type="Proteomes" id="UP000196531"/>
    </source>
</evidence>
<evidence type="ECO:0000259" key="6">
    <source>
        <dbReference type="Pfam" id="PF21157"/>
    </source>
</evidence>
<evidence type="ECO:0000256" key="3">
    <source>
        <dbReference type="ARBA" id="ARBA00022833"/>
    </source>
</evidence>
<dbReference type="Gene3D" id="1.20.120.910">
    <property type="entry name" value="DksA, coiled-coil domain"/>
    <property type="match status" value="1"/>
</dbReference>
<accession>A0A1Y5FIA8</accession>
<evidence type="ECO:0000256" key="4">
    <source>
        <dbReference type="PROSITE-ProRule" id="PRU00510"/>
    </source>
</evidence>
<feature type="domain" description="Zinc finger DksA/TraR C4-type" evidence="5">
    <location>
        <begin position="84"/>
        <end position="118"/>
    </location>
</feature>
<proteinExistence type="predicted"/>
<dbReference type="EMBL" id="MAAO01000002">
    <property type="protein sequence ID" value="OUR99925.1"/>
    <property type="molecule type" value="Genomic_DNA"/>
</dbReference>
<dbReference type="PROSITE" id="PS51128">
    <property type="entry name" value="ZF_DKSA_2"/>
    <property type="match status" value="1"/>
</dbReference>
<name>A0A1Y5FIA8_9BACT</name>
<dbReference type="SUPFAM" id="SSF109635">
    <property type="entry name" value="DnaK suppressor protein DksA, alpha-hairpin domain"/>
    <property type="match status" value="1"/>
</dbReference>
<dbReference type="SUPFAM" id="SSF57716">
    <property type="entry name" value="Glucocorticoid receptor-like (DNA-binding domain)"/>
    <property type="match status" value="1"/>
</dbReference>
<dbReference type="Proteomes" id="UP000196531">
    <property type="component" value="Unassembled WGS sequence"/>
</dbReference>
<evidence type="ECO:0000256" key="1">
    <source>
        <dbReference type="ARBA" id="ARBA00022723"/>
    </source>
</evidence>
<feature type="domain" description="DnaK suppressor protein DksA N-terminal" evidence="6">
    <location>
        <begin position="12"/>
        <end position="81"/>
    </location>
</feature>
<dbReference type="InterPro" id="IPR037187">
    <property type="entry name" value="DnaK_N"/>
</dbReference>
<feature type="zinc finger region" description="dksA C4-type" evidence="4">
    <location>
        <begin position="89"/>
        <end position="113"/>
    </location>
</feature>
<dbReference type="GO" id="GO:0008270">
    <property type="term" value="F:zinc ion binding"/>
    <property type="evidence" value="ECO:0007669"/>
    <property type="project" value="UniProtKB-KW"/>
</dbReference>
<evidence type="ECO:0000259" key="5">
    <source>
        <dbReference type="Pfam" id="PF01258"/>
    </source>
</evidence>
<reference evidence="8" key="1">
    <citation type="journal article" date="2017" name="Proc. Natl. Acad. Sci. U.S.A.">
        <title>Simulation of Deepwater Horizon oil plume reveals substrate specialization within a complex community of hydrocarbon-degraders.</title>
        <authorList>
            <person name="Hu P."/>
            <person name="Dubinsky E.A."/>
            <person name="Probst A.J."/>
            <person name="Wang J."/>
            <person name="Sieber C.M.K."/>
            <person name="Tom L.M."/>
            <person name="Gardinali P."/>
            <person name="Banfield J.F."/>
            <person name="Atlas R.M."/>
            <person name="Andersen G.L."/>
        </authorList>
    </citation>
    <scope>NUCLEOTIDE SEQUENCE [LARGE SCALE GENOMIC DNA]</scope>
</reference>
<keyword evidence="2" id="KW-0863">Zinc-finger</keyword>
<dbReference type="Pfam" id="PF01258">
    <property type="entry name" value="zf-dskA_traR"/>
    <property type="match status" value="1"/>
</dbReference>
<dbReference type="PANTHER" id="PTHR33823">
    <property type="entry name" value="RNA POLYMERASE-BINDING TRANSCRIPTION FACTOR DKSA-RELATED"/>
    <property type="match status" value="1"/>
</dbReference>
<dbReference type="PANTHER" id="PTHR33823:SF2">
    <property type="entry name" value="RNA POLYMERASE-BINDING TRANSCRIPTION FACTOR DKSA"/>
    <property type="match status" value="1"/>
</dbReference>
<protein>
    <submittedName>
        <fullName evidence="7">Uncharacterized protein</fullName>
    </submittedName>
</protein>
<sequence>MKRENKYLSNKQITQLKDTLLAEKERIFNKAQTNESYCLDKNELSDPVDEASVNVQTSQEIRFRNRDIFYLKKINKALMKIEEGTYGLCQDCDDEINFERLMARMTAELCIGCKEEAEFSEKNNFIQRKSKSLGKTMSELSSRK</sequence>
<comment type="caution">
    <text evidence="7">The sequence shown here is derived from an EMBL/GenBank/DDBJ whole genome shotgun (WGS) entry which is preliminary data.</text>
</comment>
<evidence type="ECO:0000256" key="2">
    <source>
        <dbReference type="ARBA" id="ARBA00022771"/>
    </source>
</evidence>
<dbReference type="AlphaFoldDB" id="A0A1Y5FIA8"/>